<proteinExistence type="predicted"/>
<dbReference type="Gramene" id="TraesJULUn03G04562330.1">
    <property type="protein sequence ID" value="TraesJULUn03G04562330.1"/>
    <property type="gene ID" value="TraesJULUn03G04562330"/>
</dbReference>
<evidence type="ECO:0000256" key="1">
    <source>
        <dbReference type="SAM" id="MobiDB-lite"/>
    </source>
</evidence>
<accession>A0A3B6TTW0</accession>
<feature type="transmembrane region" description="Helical" evidence="2">
    <location>
        <begin position="49"/>
        <end position="70"/>
    </location>
</feature>
<dbReference type="Gramene" id="TraesPARA_EIv1.0_2641020.1">
    <property type="protein sequence ID" value="TraesPARA_EIv1.0_2641020.1.CDS"/>
    <property type="gene ID" value="TraesPARA_EIv1.0_2641020"/>
</dbReference>
<evidence type="ECO:0000256" key="2">
    <source>
        <dbReference type="SAM" id="Phobius"/>
    </source>
</evidence>
<reference evidence="4" key="1">
    <citation type="submission" date="2018-08" db="EMBL/GenBank/DDBJ databases">
        <authorList>
            <person name="Rossello M."/>
        </authorList>
    </citation>
    <scope>NUCLEOTIDE SEQUENCE [LARGE SCALE GENOMIC DNA]</scope>
    <source>
        <strain evidence="4">cv. Chinese Spring</strain>
    </source>
</reference>
<dbReference type="Gramene" id="TraesCLE_scaffold_085831_01G000100.1">
    <property type="protein sequence ID" value="TraesCLE_scaffold_085831_01G000100.1"/>
    <property type="gene ID" value="TraesCLE_scaffold_085831_01G000100"/>
</dbReference>
<feature type="transmembrane region" description="Helical" evidence="2">
    <location>
        <begin position="16"/>
        <end position="37"/>
    </location>
</feature>
<dbReference type="InterPro" id="IPR025315">
    <property type="entry name" value="DUF4220"/>
</dbReference>
<dbReference type="Gramene" id="TraesROB_scaffold_077000_01G000100.1">
    <property type="protein sequence ID" value="TraesROB_scaffold_077000_01G000100.1"/>
    <property type="gene ID" value="TraesROB_scaffold_077000_01G000100"/>
</dbReference>
<dbReference type="Proteomes" id="UP000019116">
    <property type="component" value="Chromosome 7D"/>
</dbReference>
<feature type="transmembrane region" description="Helical" evidence="2">
    <location>
        <begin position="82"/>
        <end position="102"/>
    </location>
</feature>
<feature type="domain" description="DUF4220" evidence="3">
    <location>
        <begin position="52"/>
        <end position="364"/>
    </location>
</feature>
<dbReference type="OrthoDB" id="674692at2759"/>
<keyword evidence="5" id="KW-1185">Reference proteome</keyword>
<dbReference type="Gramene" id="TraesSTA7D03G04488120.1">
    <property type="protein sequence ID" value="TraesSTA7D03G04488120.1"/>
    <property type="gene ID" value="TraesSTA7D03G04488120"/>
</dbReference>
<evidence type="ECO:0000313" key="4">
    <source>
        <dbReference type="EnsemblPlants" id="TraesCS7D02G552100.1"/>
    </source>
</evidence>
<dbReference type="Gramene" id="TraesNOR7D03G04542930.1">
    <property type="protein sequence ID" value="TraesNOR7D03G04542930.1"/>
    <property type="gene ID" value="TraesNOR7D03G04542930"/>
</dbReference>
<dbReference type="Gramene" id="TraesCAD_scaffold_081978_01G000100.1">
    <property type="protein sequence ID" value="TraesCAD_scaffold_081978_01G000100.1"/>
    <property type="gene ID" value="TraesCAD_scaffold_081978_01G000100"/>
</dbReference>
<reference evidence="4" key="2">
    <citation type="submission" date="2018-10" db="UniProtKB">
        <authorList>
            <consortium name="EnsemblPlants"/>
        </authorList>
    </citation>
    <scope>IDENTIFICATION</scope>
</reference>
<dbReference type="Gramene" id="TraesCS7D02G552100.1">
    <property type="protein sequence ID" value="TraesCS7D02G552100.1"/>
    <property type="gene ID" value="TraesCS7D02G552100"/>
</dbReference>
<keyword evidence="2" id="KW-0472">Membrane</keyword>
<dbReference type="Gramene" id="TraesSYM7D03G04548420.1">
    <property type="protein sequence ID" value="TraesSYM7D03G04548420.1"/>
    <property type="gene ID" value="TraesSYM7D03G04548420"/>
</dbReference>
<dbReference type="OMA" id="CCIRIIS"/>
<evidence type="ECO:0000259" key="3">
    <source>
        <dbReference type="Pfam" id="PF13968"/>
    </source>
</evidence>
<feature type="transmembrane region" description="Helical" evidence="2">
    <location>
        <begin position="294"/>
        <end position="313"/>
    </location>
</feature>
<name>A0A3B6TTW0_WHEAT</name>
<dbReference type="Gramene" id="TraesCS7D03G1289100.1">
    <property type="protein sequence ID" value="TraesCS7D03G1289100.1.CDS"/>
    <property type="gene ID" value="TraesCS7D03G1289100"/>
</dbReference>
<organism evidence="4">
    <name type="scientific">Triticum aestivum</name>
    <name type="common">Wheat</name>
    <dbReference type="NCBI Taxonomy" id="4565"/>
    <lineage>
        <taxon>Eukaryota</taxon>
        <taxon>Viridiplantae</taxon>
        <taxon>Streptophyta</taxon>
        <taxon>Embryophyta</taxon>
        <taxon>Tracheophyta</taxon>
        <taxon>Spermatophyta</taxon>
        <taxon>Magnoliopsida</taxon>
        <taxon>Liliopsida</taxon>
        <taxon>Poales</taxon>
        <taxon>Poaceae</taxon>
        <taxon>BOP clade</taxon>
        <taxon>Pooideae</taxon>
        <taxon>Triticodae</taxon>
        <taxon>Triticeae</taxon>
        <taxon>Triticinae</taxon>
        <taxon>Triticum</taxon>
    </lineage>
</organism>
<dbReference type="EnsemblPlants" id="TraesCS7D02G552100.1">
    <property type="protein sequence ID" value="TraesCS7D02G552100.1"/>
    <property type="gene ID" value="TraesCS7D02G552100"/>
</dbReference>
<dbReference type="Pfam" id="PF04578">
    <property type="entry name" value="DUF594"/>
    <property type="match status" value="1"/>
</dbReference>
<feature type="transmembrane region" description="Helical" evidence="2">
    <location>
        <begin position="261"/>
        <end position="282"/>
    </location>
</feature>
<dbReference type="Gramene" id="TraesJAG7D03G04478050.1">
    <property type="protein sequence ID" value="TraesJAG7D03G04478050.1"/>
    <property type="gene ID" value="TraesJAG7D03G04478050"/>
</dbReference>
<dbReference type="Gramene" id="TraesPARA_EIv1.0_2641020.2">
    <property type="protein sequence ID" value="TraesPARA_EIv1.0_2641020.2.CDS"/>
    <property type="gene ID" value="TraesPARA_EIv1.0_2641020"/>
</dbReference>
<dbReference type="Gramene" id="TraesLDMUn03G04532200.1">
    <property type="protein sequence ID" value="TraesLDMUn03G04532200.1"/>
    <property type="gene ID" value="TraesLDMUn03G04532200"/>
</dbReference>
<dbReference type="Pfam" id="PF13968">
    <property type="entry name" value="DUF4220"/>
    <property type="match status" value="1"/>
</dbReference>
<evidence type="ECO:0000313" key="5">
    <source>
        <dbReference type="Proteomes" id="UP000019116"/>
    </source>
</evidence>
<dbReference type="PANTHER" id="PTHR31325">
    <property type="entry name" value="OS01G0798800 PROTEIN-RELATED"/>
    <property type="match status" value="1"/>
</dbReference>
<sequence length="680" mass="76678">MAAVEGGQLVQLWNEWAIQFLVLLSFTFQVFLLLFAGIRRRGGSTVMRLLLWLVYLLADSTAIYALGHLSVTSSTSRGHQLVAFWAPFLLVHLGGPDSITAYALEDSRLWLRHLLTLVVQALAAAYVLYRYIAGSETLLLRAAIMMFIVGVLKYGERTWALKHGSMGRLQSECRRLGFVSEFAMPDGLADRTDNEEEFLVAAYMMFPICIHLFGGTIIGPEDSCKWLHAYGLGGEDLHKLVEMELSLMYDTLYTKAAVIHTWYGCCIRIISLALTIAALMLFKFSNKLGYSRADVAITYVLVIGALIVEIISVSGTLGSSWMCMLLRVMFLTPLLDLLKSLRRRVHATRKRRWSGSIGQYNLFHLCTHDQTDLGRRLAKMVGLEDWWSRLHFSGTADISETDLKDLLCKSLPDIDSRNSRGAHILENRGLSEDRAEWSHWSVKIDLDRSILIWHIATDIYLCKSKVKHGEKLAEAVKVLSNYMMFLLVANPAMLPGLIRHALYSQTRKNLHMKWRTNSFDVLPWNLRPPNAVSPKKSWRCMLKELFHHEGPNDSCRIIQQQELARSILKGEFSQVGGKTEAAGSREFAIDYAVHLAAELVVLESSKPDLLEVIFGVWVEMLCYSAQNCKLDSHARQLGNGGEFITVMWLLIYHVGKSEDEHSSSLDVPTPAGSRPTRSLP</sequence>
<keyword evidence="2" id="KW-0812">Transmembrane</keyword>
<feature type="transmembrane region" description="Helical" evidence="2">
    <location>
        <begin position="138"/>
        <end position="155"/>
    </location>
</feature>
<dbReference type="Gramene" id="TraesLAC7D03G04441880.1">
    <property type="protein sequence ID" value="TraesLAC7D03G04441880.1"/>
    <property type="gene ID" value="TraesLAC7D03G04441880"/>
</dbReference>
<dbReference type="STRING" id="4565.A0A3B6TTW0"/>
<keyword evidence="2" id="KW-1133">Transmembrane helix</keyword>
<feature type="transmembrane region" description="Helical" evidence="2">
    <location>
        <begin position="114"/>
        <end position="132"/>
    </location>
</feature>
<dbReference type="AlphaFoldDB" id="A0A3B6TTW0"/>
<protein>
    <recommendedName>
        <fullName evidence="3">DUF4220 domain-containing protein</fullName>
    </recommendedName>
</protein>
<dbReference type="Gramene" id="TraesWEE_scaffold_077923_01G000100.1">
    <property type="protein sequence ID" value="TraesWEE_scaffold_077923_01G000100.1"/>
    <property type="gene ID" value="TraesWEE_scaffold_077923_01G000100"/>
</dbReference>
<dbReference type="InterPro" id="IPR007658">
    <property type="entry name" value="DUF594"/>
</dbReference>
<feature type="region of interest" description="Disordered" evidence="1">
    <location>
        <begin position="660"/>
        <end position="680"/>
    </location>
</feature>
<dbReference type="Gramene" id="TraesARI7D03G04571220.1">
    <property type="protein sequence ID" value="TraesARI7D03G04571220.1"/>
    <property type="gene ID" value="TraesARI7D03G04571220"/>
</dbReference>
<feature type="transmembrane region" description="Helical" evidence="2">
    <location>
        <begin position="198"/>
        <end position="218"/>
    </location>
</feature>